<dbReference type="Proteomes" id="UP001163321">
    <property type="component" value="Chromosome 8"/>
</dbReference>
<proteinExistence type="predicted"/>
<dbReference type="EMBL" id="CM047587">
    <property type="protein sequence ID" value="KAI9906468.1"/>
    <property type="molecule type" value="Genomic_DNA"/>
</dbReference>
<organism evidence="1 2">
    <name type="scientific">Peronosclerospora sorghi</name>
    <dbReference type="NCBI Taxonomy" id="230839"/>
    <lineage>
        <taxon>Eukaryota</taxon>
        <taxon>Sar</taxon>
        <taxon>Stramenopiles</taxon>
        <taxon>Oomycota</taxon>
        <taxon>Peronosporomycetes</taxon>
        <taxon>Peronosporales</taxon>
        <taxon>Peronosporaceae</taxon>
        <taxon>Peronosclerospora</taxon>
    </lineage>
</organism>
<keyword evidence="2" id="KW-1185">Reference proteome</keyword>
<sequence>MRSPLIVFLALIALVSRFSSALEANGNKSKAFRNLDKVLSFSDHQNQSFPSSSTLTVDIKTPHHEERALPSQNTVETIALNLKRLAEPVRDPALGRKEALSFIAEPEKIEALTNAIWFRKLSPIEILTTRYGDDIMAQVLVTARNSDPMLTRQTAVKLSIQQLEYWKTRQKSEADVFELLELNGPERELAISDGRIAVLHSYIRMKRRAGSSDAVLIQTLLHGYGGDDKFSLLVGSAVQDSDYFTWRAGLELEKSI</sequence>
<accession>A0ACC0VL49</accession>
<evidence type="ECO:0000313" key="1">
    <source>
        <dbReference type="EMBL" id="KAI9906468.1"/>
    </source>
</evidence>
<name>A0ACC0VL49_9STRA</name>
<gene>
    <name evidence="1" type="ORF">PsorP6_002846</name>
</gene>
<protein>
    <submittedName>
        <fullName evidence="1">Uncharacterized protein</fullName>
    </submittedName>
</protein>
<comment type="caution">
    <text evidence="1">The sequence shown here is derived from an EMBL/GenBank/DDBJ whole genome shotgun (WGS) entry which is preliminary data.</text>
</comment>
<reference evidence="1 2" key="1">
    <citation type="journal article" date="2022" name="bioRxiv">
        <title>The genome of the oomycete Peronosclerospora sorghi, a cosmopolitan pathogen of maize and sorghum, is inflated with dispersed pseudogenes.</title>
        <authorList>
            <person name="Fletcher K."/>
            <person name="Martin F."/>
            <person name="Isakeit T."/>
            <person name="Cavanaugh K."/>
            <person name="Magill C."/>
            <person name="Michelmore R."/>
        </authorList>
    </citation>
    <scope>NUCLEOTIDE SEQUENCE [LARGE SCALE GENOMIC DNA]</scope>
    <source>
        <strain evidence="1">P6</strain>
    </source>
</reference>
<evidence type="ECO:0000313" key="2">
    <source>
        <dbReference type="Proteomes" id="UP001163321"/>
    </source>
</evidence>